<reference evidence="3" key="2">
    <citation type="submission" date="2020-04" db="EMBL/GenBank/DDBJ databases">
        <authorList>
            <consortium name="NCBI Genome Project"/>
        </authorList>
    </citation>
    <scope>NUCLEOTIDE SEQUENCE</scope>
    <source>
        <strain evidence="3">CBS 342.82</strain>
    </source>
</reference>
<reference evidence="3" key="1">
    <citation type="submission" date="2020-01" db="EMBL/GenBank/DDBJ databases">
        <authorList>
            <consortium name="DOE Joint Genome Institute"/>
            <person name="Haridas S."/>
            <person name="Albert R."/>
            <person name="Binder M."/>
            <person name="Bloem J."/>
            <person name="Labutti K."/>
            <person name="Salamov A."/>
            <person name="Andreopoulos B."/>
            <person name="Baker S.E."/>
            <person name="Barry K."/>
            <person name="Bills G."/>
            <person name="Bluhm B.H."/>
            <person name="Cannon C."/>
            <person name="Castanera R."/>
            <person name="Culley D.E."/>
            <person name="Daum C."/>
            <person name="Ezra D."/>
            <person name="Gonzalez J.B."/>
            <person name="Henrissat B."/>
            <person name="Kuo A."/>
            <person name="Liang C."/>
            <person name="Lipzen A."/>
            <person name="Lutzoni F."/>
            <person name="Magnuson J."/>
            <person name="Mondo S."/>
            <person name="Nolan M."/>
            <person name="Ohm R."/>
            <person name="Pangilinan J."/>
            <person name="Park H.-J."/>
            <person name="Ramirez L."/>
            <person name="Alfaro M."/>
            <person name="Sun H."/>
            <person name="Tritt A."/>
            <person name="Yoshinaga Y."/>
            <person name="Zwiers L.-H."/>
            <person name="Turgeon B.G."/>
            <person name="Goodwin S.B."/>
            <person name="Spatafora J.W."/>
            <person name="Crous P.W."/>
            <person name="Grigoriev I.V."/>
        </authorList>
    </citation>
    <scope>NUCLEOTIDE SEQUENCE</scope>
    <source>
        <strain evidence="3">CBS 342.82</strain>
    </source>
</reference>
<evidence type="ECO:0000256" key="1">
    <source>
        <dbReference type="SAM" id="SignalP"/>
    </source>
</evidence>
<keyword evidence="1" id="KW-0732">Signal</keyword>
<sequence>MPSFSTILSGMVLLLAGSAMAGQNCKCQDPSGTGPQYNDATETCCGKLQCGGPAGIGGSYYPGPNHQCSASGTNCLDSGAFVQCCKDLGGPGAYCWN</sequence>
<dbReference type="RefSeq" id="XP_033462902.1">
    <property type="nucleotide sequence ID" value="XM_033602138.1"/>
</dbReference>
<dbReference type="InterPro" id="IPR045992">
    <property type="entry name" value="DUF5948"/>
</dbReference>
<evidence type="ECO:0000313" key="3">
    <source>
        <dbReference type="RefSeq" id="XP_033462902.1"/>
    </source>
</evidence>
<dbReference type="GeneID" id="54359938"/>
<organism evidence="3">
    <name type="scientific">Dissoconium aciculare CBS 342.82</name>
    <dbReference type="NCBI Taxonomy" id="1314786"/>
    <lineage>
        <taxon>Eukaryota</taxon>
        <taxon>Fungi</taxon>
        <taxon>Dikarya</taxon>
        <taxon>Ascomycota</taxon>
        <taxon>Pezizomycotina</taxon>
        <taxon>Dothideomycetes</taxon>
        <taxon>Dothideomycetidae</taxon>
        <taxon>Mycosphaerellales</taxon>
        <taxon>Dissoconiaceae</taxon>
        <taxon>Dissoconium</taxon>
    </lineage>
</organism>
<dbReference type="AlphaFoldDB" id="A0A6J3MCW4"/>
<feature type="chain" id="PRO_5026805811" evidence="1">
    <location>
        <begin position="22"/>
        <end position="97"/>
    </location>
</feature>
<dbReference type="OrthoDB" id="3924472at2759"/>
<reference evidence="3" key="3">
    <citation type="submission" date="2025-08" db="UniProtKB">
        <authorList>
            <consortium name="RefSeq"/>
        </authorList>
    </citation>
    <scope>IDENTIFICATION</scope>
    <source>
        <strain evidence="3">CBS 342.82</strain>
    </source>
</reference>
<dbReference type="Pfam" id="PF19373">
    <property type="entry name" value="DUF5948"/>
    <property type="match status" value="1"/>
</dbReference>
<keyword evidence="2" id="KW-1185">Reference proteome</keyword>
<evidence type="ECO:0000313" key="2">
    <source>
        <dbReference type="Proteomes" id="UP000504637"/>
    </source>
</evidence>
<protein>
    <submittedName>
        <fullName evidence="3">Uncharacterized protein</fullName>
    </submittedName>
</protein>
<gene>
    <name evidence="3" type="ORF">K489DRAFT_331331</name>
</gene>
<name>A0A6J3MCW4_9PEZI</name>
<feature type="signal peptide" evidence="1">
    <location>
        <begin position="1"/>
        <end position="21"/>
    </location>
</feature>
<accession>A0A6J3MCW4</accession>
<dbReference type="Proteomes" id="UP000504637">
    <property type="component" value="Unplaced"/>
</dbReference>
<proteinExistence type="predicted"/>